<keyword evidence="4" id="KW-1185">Reference proteome</keyword>
<dbReference type="Gene3D" id="3.40.50.1820">
    <property type="entry name" value="alpha/beta hydrolase"/>
    <property type="match status" value="1"/>
</dbReference>
<evidence type="ECO:0000313" key="4">
    <source>
        <dbReference type="Proteomes" id="UP000320593"/>
    </source>
</evidence>
<protein>
    <submittedName>
        <fullName evidence="3">Serine aminopeptidase S33 family</fullName>
    </submittedName>
</protein>
<keyword evidence="3" id="KW-0031">Aminopeptidase</keyword>
<evidence type="ECO:0000256" key="1">
    <source>
        <dbReference type="SAM" id="Phobius"/>
    </source>
</evidence>
<dbReference type="GO" id="GO:0004177">
    <property type="term" value="F:aminopeptidase activity"/>
    <property type="evidence" value="ECO:0007669"/>
    <property type="project" value="UniProtKB-KW"/>
</dbReference>
<evidence type="ECO:0000259" key="2">
    <source>
        <dbReference type="Pfam" id="PF12146"/>
    </source>
</evidence>
<dbReference type="InterPro" id="IPR022742">
    <property type="entry name" value="Hydrolase_4"/>
</dbReference>
<feature type="domain" description="Serine aminopeptidase S33" evidence="2">
    <location>
        <begin position="145"/>
        <end position="278"/>
    </location>
</feature>
<gene>
    <name evidence="3" type="ORF">JM93_00926</name>
</gene>
<dbReference type="InterPro" id="IPR029058">
    <property type="entry name" value="AB_hydrolase_fold"/>
</dbReference>
<dbReference type="Proteomes" id="UP000320593">
    <property type="component" value="Unassembled WGS sequence"/>
</dbReference>
<comment type="caution">
    <text evidence="3">The sequence shown here is derived from an EMBL/GenBank/DDBJ whole genome shotgun (WGS) entry which is preliminary data.</text>
</comment>
<organism evidence="3 4">
    <name type="scientific">Roseibium hamelinense</name>
    <dbReference type="NCBI Taxonomy" id="150831"/>
    <lineage>
        <taxon>Bacteria</taxon>
        <taxon>Pseudomonadati</taxon>
        <taxon>Pseudomonadota</taxon>
        <taxon>Alphaproteobacteria</taxon>
        <taxon>Hyphomicrobiales</taxon>
        <taxon>Stappiaceae</taxon>
        <taxon>Roseibium</taxon>
    </lineage>
</organism>
<keyword evidence="1" id="KW-0472">Membrane</keyword>
<accession>A0A562TKA4</accession>
<reference evidence="3 4" key="1">
    <citation type="submission" date="2019-07" db="EMBL/GenBank/DDBJ databases">
        <title>Genomic Encyclopedia of Archaeal and Bacterial Type Strains, Phase II (KMG-II): from individual species to whole genera.</title>
        <authorList>
            <person name="Goeker M."/>
        </authorList>
    </citation>
    <scope>NUCLEOTIDE SEQUENCE [LARGE SCALE GENOMIC DNA]</scope>
    <source>
        <strain evidence="3 4">ATCC BAA-252</strain>
    </source>
</reference>
<proteinExistence type="predicted"/>
<feature type="transmembrane region" description="Helical" evidence="1">
    <location>
        <begin position="40"/>
        <end position="60"/>
    </location>
</feature>
<name>A0A562TKA4_9HYPH</name>
<keyword evidence="1" id="KW-1133">Transmembrane helix</keyword>
<dbReference type="EMBL" id="VLLF01000001">
    <property type="protein sequence ID" value="TWI93370.1"/>
    <property type="molecule type" value="Genomic_DNA"/>
</dbReference>
<keyword evidence="3" id="KW-0378">Hydrolase</keyword>
<dbReference type="RefSeq" id="WP_170230516.1">
    <property type="nucleotide sequence ID" value="NZ_SMLY01000059.1"/>
</dbReference>
<dbReference type="Pfam" id="PF12146">
    <property type="entry name" value="Hydrolase_4"/>
    <property type="match status" value="1"/>
</dbReference>
<evidence type="ECO:0000313" key="3">
    <source>
        <dbReference type="EMBL" id="TWI93370.1"/>
    </source>
</evidence>
<sequence length="515" mass="56343">MQRSHDPSAIDACCLSLTFNPSGSAMSSLLRRSTIKMLKFAGFTLLGGTFAIVAVLVIYLKSQPDLELWHTAHFQQEYRQDSNVATLKEYQALEDRLFEELDREVLAQLTFDDADELNRFQPGSISNPETWPENHNRTFILEQDTPAASVLLLHGMSDGPYSLRSLGEKLHQSGATVAGLRLPGHGTAPAGLLDVTAEDMVSATALAVRDLHNRAPDKPLYIVGYSNGAALAVVYALRQLDTPDLPRADKIVMLSPAIGVTPAAAYAPLAIRLGHILGVQHLAWNATGPEYDPYKYTSFAINAGYVTRKLTVEIRDRMRAHFDAGTHDGLPPILGFSSTVDATVVTRDMITNLYGLLPQNGSELFLFGTNQLMTQRPILADGSAEFVKAALGDETRTYALHLLTNETASVPDTVVERTPAGANTADRVPTGVSWPRGVYSLAHVSLPFAREDPLYGVVPAPEHSRLQLGNLALRGERGMSEVPPADMLRMRWNPFHDVMLHKTRDFLQLDATPDG</sequence>
<keyword evidence="3" id="KW-0645">Protease</keyword>
<keyword evidence="1" id="KW-0812">Transmembrane</keyword>
<dbReference type="AlphaFoldDB" id="A0A562TKA4"/>
<dbReference type="SUPFAM" id="SSF53474">
    <property type="entry name" value="alpha/beta-Hydrolases"/>
    <property type="match status" value="1"/>
</dbReference>